<dbReference type="SUPFAM" id="SSF46785">
    <property type="entry name" value="Winged helix' DNA-binding domain"/>
    <property type="match status" value="1"/>
</dbReference>
<dbReference type="PROSITE" id="PS52050">
    <property type="entry name" value="WYL"/>
    <property type="match status" value="1"/>
</dbReference>
<feature type="region of interest" description="Disordered" evidence="1">
    <location>
        <begin position="316"/>
        <end position="335"/>
    </location>
</feature>
<dbReference type="Proteomes" id="UP000435304">
    <property type="component" value="Unassembled WGS sequence"/>
</dbReference>
<feature type="domain" description="WYL" evidence="3">
    <location>
        <begin position="146"/>
        <end position="203"/>
    </location>
</feature>
<name>A0A6A9USQ8_9ACTN</name>
<dbReference type="Pfam" id="PF08279">
    <property type="entry name" value="HTH_11"/>
    <property type="match status" value="1"/>
</dbReference>
<protein>
    <submittedName>
        <fullName evidence="5">WYL domain-containing protein</fullName>
    </submittedName>
</protein>
<dbReference type="InterPro" id="IPR051534">
    <property type="entry name" value="CBASS_pafABC_assoc_protein"/>
</dbReference>
<dbReference type="Pfam" id="PF25583">
    <property type="entry name" value="WCX"/>
    <property type="match status" value="1"/>
</dbReference>
<evidence type="ECO:0000259" key="2">
    <source>
        <dbReference type="Pfam" id="PF08279"/>
    </source>
</evidence>
<proteinExistence type="predicted"/>
<evidence type="ECO:0000256" key="1">
    <source>
        <dbReference type="SAM" id="MobiDB-lite"/>
    </source>
</evidence>
<evidence type="ECO:0000259" key="3">
    <source>
        <dbReference type="Pfam" id="PF13280"/>
    </source>
</evidence>
<dbReference type="InterPro" id="IPR013196">
    <property type="entry name" value="HTH_11"/>
</dbReference>
<reference evidence="5 6" key="1">
    <citation type="submission" date="2019-12" db="EMBL/GenBank/DDBJ databases">
        <title>Auraticoccus cholistani sp. nov., an actinomycete isolated from soil of Cholistan desert.</title>
        <authorList>
            <person name="Cheema M.T."/>
        </authorList>
    </citation>
    <scope>NUCLEOTIDE SEQUENCE [LARGE SCALE GENOMIC DNA]</scope>
    <source>
        <strain evidence="5 6">F435</strain>
    </source>
</reference>
<dbReference type="EMBL" id="WPCU01000005">
    <property type="protein sequence ID" value="MVA75853.1"/>
    <property type="molecule type" value="Genomic_DNA"/>
</dbReference>
<dbReference type="InterPro" id="IPR026881">
    <property type="entry name" value="WYL_dom"/>
</dbReference>
<dbReference type="InterPro" id="IPR057727">
    <property type="entry name" value="WCX_dom"/>
</dbReference>
<sequence>MIETSSRLLALLGLLQTRGTWPGAVLARRVDVGERTLRKDIERLRELGYPIESVRGPSGGYRLGPHGTLPPLLLDDDEAVAVAVGLSSARSLPGVAEASALALGKLEHVLPTRLRRRVRAVLESTDVGPADTSTNMAAPPVDTARLADLAAAVRDHEAVRFWYDEEPVEAEPYRLVTWQQRWYVVARRRPTGSWQAFRVDRVRLRTPGAGRFTPRPLEGEDYAGFVLRDVASTGWRVHARIAVEAPAGEVLARINAAVGVVEEVDETRCVLVTGADTYETVAVYIGMLGLDFHVDGPPELVEHLRIVGERYRRSVADPRAGDGSQRPVSSARDGA</sequence>
<dbReference type="PANTHER" id="PTHR34580">
    <property type="match status" value="1"/>
</dbReference>
<organism evidence="5 6">
    <name type="scientific">Auraticoccus cholistanensis</name>
    <dbReference type="NCBI Taxonomy" id="2656650"/>
    <lineage>
        <taxon>Bacteria</taxon>
        <taxon>Bacillati</taxon>
        <taxon>Actinomycetota</taxon>
        <taxon>Actinomycetes</taxon>
        <taxon>Propionibacteriales</taxon>
        <taxon>Propionibacteriaceae</taxon>
        <taxon>Auraticoccus</taxon>
    </lineage>
</organism>
<gene>
    <name evidence="5" type="ORF">GC722_07425</name>
</gene>
<dbReference type="Gene3D" id="1.10.10.10">
    <property type="entry name" value="Winged helix-like DNA-binding domain superfamily/Winged helix DNA-binding domain"/>
    <property type="match status" value="1"/>
</dbReference>
<evidence type="ECO:0000313" key="5">
    <source>
        <dbReference type="EMBL" id="MVA75853.1"/>
    </source>
</evidence>
<feature type="domain" description="WCX" evidence="4">
    <location>
        <begin position="236"/>
        <end position="306"/>
    </location>
</feature>
<feature type="domain" description="Helix-turn-helix type 11" evidence="2">
    <location>
        <begin position="7"/>
        <end position="62"/>
    </location>
</feature>
<dbReference type="AlphaFoldDB" id="A0A6A9USQ8"/>
<accession>A0A6A9USQ8</accession>
<comment type="caution">
    <text evidence="5">The sequence shown here is derived from an EMBL/GenBank/DDBJ whole genome shotgun (WGS) entry which is preliminary data.</text>
</comment>
<dbReference type="Pfam" id="PF13280">
    <property type="entry name" value="WYL"/>
    <property type="match status" value="1"/>
</dbReference>
<dbReference type="PANTHER" id="PTHR34580:SF3">
    <property type="entry name" value="PROTEIN PAFB"/>
    <property type="match status" value="1"/>
</dbReference>
<evidence type="ECO:0000313" key="6">
    <source>
        <dbReference type="Proteomes" id="UP000435304"/>
    </source>
</evidence>
<dbReference type="InterPro" id="IPR036388">
    <property type="entry name" value="WH-like_DNA-bd_sf"/>
</dbReference>
<dbReference type="InterPro" id="IPR036390">
    <property type="entry name" value="WH_DNA-bd_sf"/>
</dbReference>
<keyword evidence="6" id="KW-1185">Reference proteome</keyword>
<dbReference type="RefSeq" id="WP_331714501.1">
    <property type="nucleotide sequence ID" value="NZ_WPCU01000005.1"/>
</dbReference>
<evidence type="ECO:0000259" key="4">
    <source>
        <dbReference type="Pfam" id="PF25583"/>
    </source>
</evidence>